<accession>A0A396C868</accession>
<reference evidence="3 4" key="1">
    <citation type="submission" date="2018-08" db="EMBL/GenBank/DDBJ databases">
        <title>A genome reference for cultivated species of the human gut microbiota.</title>
        <authorList>
            <person name="Zou Y."/>
            <person name="Xue W."/>
            <person name="Luo G."/>
        </authorList>
    </citation>
    <scope>NUCLEOTIDE SEQUENCE [LARGE SCALE GENOMIC DNA]</scope>
    <source>
        <strain evidence="3 4">AM18-6</strain>
    </source>
</reference>
<dbReference type="InterPro" id="IPR013762">
    <property type="entry name" value="Integrase-like_cat_sf"/>
</dbReference>
<dbReference type="PANTHER" id="PTHR30349:SF82">
    <property type="entry name" value="INTEGRASE_RECOMBINASE YOEC-RELATED"/>
    <property type="match status" value="1"/>
</dbReference>
<dbReference type="InterPro" id="IPR002104">
    <property type="entry name" value="Integrase_catalytic"/>
</dbReference>
<gene>
    <name evidence="3" type="ORF">DW228_06625</name>
</gene>
<dbReference type="SUPFAM" id="SSF56349">
    <property type="entry name" value="DNA breaking-rejoining enzymes"/>
    <property type="match status" value="1"/>
</dbReference>
<organism evidence="3 4">
    <name type="scientific">Bacteroides fragilis</name>
    <dbReference type="NCBI Taxonomy" id="817"/>
    <lineage>
        <taxon>Bacteria</taxon>
        <taxon>Pseudomonadati</taxon>
        <taxon>Bacteroidota</taxon>
        <taxon>Bacteroidia</taxon>
        <taxon>Bacteroidales</taxon>
        <taxon>Bacteroidaceae</taxon>
        <taxon>Bacteroides</taxon>
    </lineage>
</organism>
<dbReference type="InterPro" id="IPR011010">
    <property type="entry name" value="DNA_brk_join_enz"/>
</dbReference>
<evidence type="ECO:0000256" key="1">
    <source>
        <dbReference type="ARBA" id="ARBA00023172"/>
    </source>
</evidence>
<dbReference type="Pfam" id="PF00589">
    <property type="entry name" value="Phage_integrase"/>
    <property type="match status" value="1"/>
</dbReference>
<dbReference type="RefSeq" id="WP_122330118.1">
    <property type="nucleotide sequence ID" value="NZ_JAQDYY010000001.1"/>
</dbReference>
<sequence>MTRKKGQLTTSDYLTIEDFKRLLDGLHQDELFAWEFYCRVSFYTAFRASDVRSLTWQDLLNRKELMRVEQKTSKGRRIVLEQGFAKEVTCFYQLLGSPDVNEPFFCNHRTGKAYGLEYINLKFKQFRVKYQLKVGAFSTHSIRKTFARYYFDSENCTTEALMTLKDLLNHADVSTTARYIGLKQDMINHAYSAAFNAISLNEN</sequence>
<dbReference type="PROSITE" id="PS51898">
    <property type="entry name" value="TYR_RECOMBINASE"/>
    <property type="match status" value="1"/>
</dbReference>
<dbReference type="AlphaFoldDB" id="A0A396C868"/>
<feature type="domain" description="Tyr recombinase" evidence="2">
    <location>
        <begin position="9"/>
        <end position="192"/>
    </location>
</feature>
<dbReference type="GO" id="GO:0006310">
    <property type="term" value="P:DNA recombination"/>
    <property type="evidence" value="ECO:0007669"/>
    <property type="project" value="UniProtKB-KW"/>
</dbReference>
<dbReference type="PANTHER" id="PTHR30349">
    <property type="entry name" value="PHAGE INTEGRASE-RELATED"/>
    <property type="match status" value="1"/>
</dbReference>
<dbReference type="GO" id="GO:0015074">
    <property type="term" value="P:DNA integration"/>
    <property type="evidence" value="ECO:0007669"/>
    <property type="project" value="InterPro"/>
</dbReference>
<protein>
    <submittedName>
        <fullName evidence="3">Integrase</fullName>
    </submittedName>
</protein>
<keyword evidence="1" id="KW-0233">DNA recombination</keyword>
<comment type="caution">
    <text evidence="3">The sequence shown here is derived from an EMBL/GenBank/DDBJ whole genome shotgun (WGS) entry which is preliminary data.</text>
</comment>
<dbReference type="GO" id="GO:0003677">
    <property type="term" value="F:DNA binding"/>
    <property type="evidence" value="ECO:0007669"/>
    <property type="project" value="InterPro"/>
</dbReference>
<evidence type="ECO:0000313" key="3">
    <source>
        <dbReference type="EMBL" id="RHH14470.1"/>
    </source>
</evidence>
<proteinExistence type="predicted"/>
<dbReference type="EMBL" id="QRJE01000008">
    <property type="protein sequence ID" value="RHH14470.1"/>
    <property type="molecule type" value="Genomic_DNA"/>
</dbReference>
<evidence type="ECO:0000259" key="2">
    <source>
        <dbReference type="PROSITE" id="PS51898"/>
    </source>
</evidence>
<evidence type="ECO:0000313" key="4">
    <source>
        <dbReference type="Proteomes" id="UP000266644"/>
    </source>
</evidence>
<dbReference type="InterPro" id="IPR050090">
    <property type="entry name" value="Tyrosine_recombinase_XerCD"/>
</dbReference>
<dbReference type="Gene3D" id="1.10.443.10">
    <property type="entry name" value="Intergrase catalytic core"/>
    <property type="match status" value="1"/>
</dbReference>
<name>A0A396C868_BACFG</name>
<dbReference type="Proteomes" id="UP000266644">
    <property type="component" value="Unassembled WGS sequence"/>
</dbReference>